<dbReference type="PANTHER" id="PTHR33840">
    <property type="match status" value="1"/>
</dbReference>
<name>A0A2J6PHL0_9HELO</name>
<dbReference type="InterPro" id="IPR018712">
    <property type="entry name" value="Tle1-like_cat"/>
</dbReference>
<dbReference type="AlphaFoldDB" id="A0A2J6PHL0"/>
<reference evidence="3 4" key="1">
    <citation type="submission" date="2016-05" db="EMBL/GenBank/DDBJ databases">
        <title>A degradative enzymes factory behind the ericoid mycorrhizal symbiosis.</title>
        <authorList>
            <consortium name="DOE Joint Genome Institute"/>
            <person name="Martino E."/>
            <person name="Morin E."/>
            <person name="Grelet G."/>
            <person name="Kuo A."/>
            <person name="Kohler A."/>
            <person name="Daghino S."/>
            <person name="Barry K."/>
            <person name="Choi C."/>
            <person name="Cichocki N."/>
            <person name="Clum A."/>
            <person name="Copeland A."/>
            <person name="Hainaut M."/>
            <person name="Haridas S."/>
            <person name="Labutti K."/>
            <person name="Lindquist E."/>
            <person name="Lipzen A."/>
            <person name="Khouja H.-R."/>
            <person name="Murat C."/>
            <person name="Ohm R."/>
            <person name="Olson A."/>
            <person name="Spatafora J."/>
            <person name="Veneault-Fourrey C."/>
            <person name="Henrissat B."/>
            <person name="Grigoriev I."/>
            <person name="Martin F."/>
            <person name="Perotto S."/>
        </authorList>
    </citation>
    <scope>NUCLEOTIDE SEQUENCE [LARGE SCALE GENOMIC DNA]</scope>
    <source>
        <strain evidence="3 4">UAMH 7357</strain>
    </source>
</reference>
<evidence type="ECO:0000256" key="1">
    <source>
        <dbReference type="SAM" id="MobiDB-lite"/>
    </source>
</evidence>
<evidence type="ECO:0000313" key="3">
    <source>
        <dbReference type="EMBL" id="PMD13510.1"/>
    </source>
</evidence>
<gene>
    <name evidence="3" type="ORF">NA56DRAFT_419948</name>
</gene>
<feature type="region of interest" description="Disordered" evidence="1">
    <location>
        <begin position="1"/>
        <end position="25"/>
    </location>
</feature>
<feature type="domain" description="T6SS Phospholipase effector Tle1-like catalytic" evidence="2">
    <location>
        <begin position="29"/>
        <end position="312"/>
    </location>
</feature>
<feature type="compositionally biased region" description="Polar residues" evidence="1">
    <location>
        <begin position="1"/>
        <end position="10"/>
    </location>
</feature>
<accession>A0A2J6PHL0</accession>
<organism evidence="3 4">
    <name type="scientific">Hyaloscypha hepaticicola</name>
    <dbReference type="NCBI Taxonomy" id="2082293"/>
    <lineage>
        <taxon>Eukaryota</taxon>
        <taxon>Fungi</taxon>
        <taxon>Dikarya</taxon>
        <taxon>Ascomycota</taxon>
        <taxon>Pezizomycotina</taxon>
        <taxon>Leotiomycetes</taxon>
        <taxon>Helotiales</taxon>
        <taxon>Hyaloscyphaceae</taxon>
        <taxon>Hyaloscypha</taxon>
    </lineage>
</organism>
<evidence type="ECO:0000313" key="4">
    <source>
        <dbReference type="Proteomes" id="UP000235672"/>
    </source>
</evidence>
<dbReference type="EMBL" id="KZ613530">
    <property type="protein sequence ID" value="PMD13510.1"/>
    <property type="molecule type" value="Genomic_DNA"/>
</dbReference>
<dbReference type="OrthoDB" id="3162439at2759"/>
<protein>
    <recommendedName>
        <fullName evidence="2">T6SS Phospholipase effector Tle1-like catalytic domain-containing protein</fullName>
    </recommendedName>
</protein>
<evidence type="ECO:0000259" key="2">
    <source>
        <dbReference type="Pfam" id="PF09994"/>
    </source>
</evidence>
<proteinExistence type="predicted"/>
<sequence>MATTNGTTVASAPLGESSAPTASREHPPKRLIVCCDGTWNAPDIDGKALTNVAKITRCISDVDEWKETDPNKPERPTYSQIVHYQPGVGVGTGWFSNIWDGMTGRGLSKSIREAYSFICLNWSREVDQIVLIGFSRGAFTVRCVAEFMDTVGLLTKSGLRHLPRLFKAWKRLKKQEVVEPKSQKFQDLETRCKTLVEWEELRQGVRIDACAVWDTVSAIGFPMLAHIPQMPRRRYRTVGRKVPRNVKFAVQALALDETRRHFKPMEWDQDQTHHPDPDFALTQCWFAGNHSDVGGGNKDMTLANVCLAWMIGQLTDKIQFDHDNLWAITTTRIWSKPSPSDDINGKALPGKRKVRVEAKAPISQELLQIQESWMSYFQERLGGSQIRSPMAGSVHYSVPIFDQLGIAEYRSNFPGCEKASSQNSFDLSKVVPPLIDNNEFEGKILEKWAEHILCAHVYIRQSRNTKEKNDLDPAEELYQARLKENLLSPAAYDAIVPVAAILSAFHRLSKKYKELQDERREYAFWNEIRQQREAQEQSRTLWQKIKSPLTKPKATFTFTAIQEESSSGNSAAVPDPAPSSELTVDGDPEHPVLTFTRDFPLLMGRPHDMPAPGEVKSKSALAKAFGMKKEIPYEVRPCKRCALIWPAEGPGIGVGNVQTQSVEPRSS</sequence>
<dbReference type="Pfam" id="PF09994">
    <property type="entry name" value="T6SS_Tle1-like_cat"/>
    <property type="match status" value="1"/>
</dbReference>
<dbReference type="Proteomes" id="UP000235672">
    <property type="component" value="Unassembled WGS sequence"/>
</dbReference>
<dbReference type="PANTHER" id="PTHR33840:SF1">
    <property type="entry name" value="TLE1 PHOSPHOLIPASE DOMAIN-CONTAINING PROTEIN"/>
    <property type="match status" value="1"/>
</dbReference>
<feature type="region of interest" description="Disordered" evidence="1">
    <location>
        <begin position="563"/>
        <end position="589"/>
    </location>
</feature>
<dbReference type="STRING" id="1745343.A0A2J6PHL0"/>
<keyword evidence="4" id="KW-1185">Reference proteome</keyword>